<comment type="caution">
    <text evidence="1">The sequence shown here is derived from an EMBL/GenBank/DDBJ whole genome shotgun (WGS) entry which is preliminary data.</text>
</comment>
<dbReference type="AlphaFoldDB" id="A0A016S2D3"/>
<evidence type="ECO:0000313" key="1">
    <source>
        <dbReference type="EMBL" id="EYB84404.1"/>
    </source>
</evidence>
<accession>A0A016S2D3</accession>
<sequence length="173" mass="19127">MPSRNSGENDKVQSFQKILASGIHRPSAEPCHASYTLSYVVRRGSVDAQCIVIIMHRRRGADQQTGGGCRRQVLFGRTVHIVVVTAFPTSAAADNGHGAKRPPCNTVAMLLRGAGLSIDSFFQAPFSAFLFISARIFTFATHFFEFFPSPVEERSPNMSDLILNCFRLFKPVF</sequence>
<evidence type="ECO:0000313" key="2">
    <source>
        <dbReference type="Proteomes" id="UP000024635"/>
    </source>
</evidence>
<dbReference type="EMBL" id="JARK01001653">
    <property type="protein sequence ID" value="EYB84404.1"/>
    <property type="molecule type" value="Genomic_DNA"/>
</dbReference>
<gene>
    <name evidence="1" type="primary">Acey_s0317.g2324</name>
    <name evidence="1" type="ORF">Y032_0317g2324</name>
</gene>
<protein>
    <submittedName>
        <fullName evidence="1">Uncharacterized protein</fullName>
    </submittedName>
</protein>
<reference evidence="2" key="1">
    <citation type="journal article" date="2015" name="Nat. Genet.">
        <title>The genome and transcriptome of the zoonotic hookworm Ancylostoma ceylanicum identify infection-specific gene families.</title>
        <authorList>
            <person name="Schwarz E.M."/>
            <person name="Hu Y."/>
            <person name="Antoshechkin I."/>
            <person name="Miller M.M."/>
            <person name="Sternberg P.W."/>
            <person name="Aroian R.V."/>
        </authorList>
    </citation>
    <scope>NUCLEOTIDE SEQUENCE</scope>
    <source>
        <strain evidence="2">HY135</strain>
    </source>
</reference>
<organism evidence="1 2">
    <name type="scientific">Ancylostoma ceylanicum</name>
    <dbReference type="NCBI Taxonomy" id="53326"/>
    <lineage>
        <taxon>Eukaryota</taxon>
        <taxon>Metazoa</taxon>
        <taxon>Ecdysozoa</taxon>
        <taxon>Nematoda</taxon>
        <taxon>Chromadorea</taxon>
        <taxon>Rhabditida</taxon>
        <taxon>Rhabditina</taxon>
        <taxon>Rhabditomorpha</taxon>
        <taxon>Strongyloidea</taxon>
        <taxon>Ancylostomatidae</taxon>
        <taxon>Ancylostomatinae</taxon>
        <taxon>Ancylostoma</taxon>
    </lineage>
</organism>
<proteinExistence type="predicted"/>
<name>A0A016S2D3_9BILA</name>
<dbReference type="Proteomes" id="UP000024635">
    <property type="component" value="Unassembled WGS sequence"/>
</dbReference>
<keyword evidence="2" id="KW-1185">Reference proteome</keyword>